<dbReference type="AlphaFoldDB" id="A0A4U8UNI3"/>
<comment type="caution">
    <text evidence="1">The sequence shown here is derived from an EMBL/GenBank/DDBJ whole genome shotgun (WGS) entry which is preliminary data.</text>
</comment>
<evidence type="ECO:0000313" key="1">
    <source>
        <dbReference type="EMBL" id="TMS34451.1"/>
    </source>
</evidence>
<organism evidence="1 2">
    <name type="scientific">Steinernema carpocapsae</name>
    <name type="common">Entomopathogenic nematode</name>
    <dbReference type="NCBI Taxonomy" id="34508"/>
    <lineage>
        <taxon>Eukaryota</taxon>
        <taxon>Metazoa</taxon>
        <taxon>Ecdysozoa</taxon>
        <taxon>Nematoda</taxon>
        <taxon>Chromadorea</taxon>
        <taxon>Rhabditida</taxon>
        <taxon>Tylenchina</taxon>
        <taxon>Panagrolaimomorpha</taxon>
        <taxon>Strongyloidoidea</taxon>
        <taxon>Steinernematidae</taxon>
        <taxon>Steinernema</taxon>
    </lineage>
</organism>
<reference evidence="1 2" key="2">
    <citation type="journal article" date="2019" name="G3 (Bethesda)">
        <title>Hybrid Assembly of the Genome of the Entomopathogenic Nematode Steinernema carpocapsae Identifies the X-Chromosome.</title>
        <authorList>
            <person name="Serra L."/>
            <person name="Macchietto M."/>
            <person name="Macias-Munoz A."/>
            <person name="McGill C.J."/>
            <person name="Rodriguez I.M."/>
            <person name="Rodriguez B."/>
            <person name="Murad R."/>
            <person name="Mortazavi A."/>
        </authorList>
    </citation>
    <scope>NUCLEOTIDE SEQUENCE [LARGE SCALE GENOMIC DNA]</scope>
    <source>
        <strain evidence="1 2">ALL</strain>
    </source>
</reference>
<keyword evidence="2" id="KW-1185">Reference proteome</keyword>
<evidence type="ECO:0000313" key="2">
    <source>
        <dbReference type="Proteomes" id="UP000298663"/>
    </source>
</evidence>
<protein>
    <submittedName>
        <fullName evidence="1">Uncharacterized protein</fullName>
    </submittedName>
</protein>
<sequence>MLGHVYQTRLLEPRHVQQYNSCKIRAKSMDSFVSTIPVMSLCNYALFKIMGDNDDRVKMNMNTVCFQGKFQLLTFKQIEIPTIEMNDS</sequence>
<dbReference type="EMBL" id="CM016762">
    <property type="protein sequence ID" value="TMS34451.1"/>
    <property type="molecule type" value="Genomic_DNA"/>
</dbReference>
<accession>A0A4U8UNI3</accession>
<dbReference type="Proteomes" id="UP000298663">
    <property type="component" value="Chromosome X"/>
</dbReference>
<gene>
    <name evidence="1" type="ORF">L596_002042</name>
</gene>
<dbReference type="EMBL" id="AZBU02000001">
    <property type="protein sequence ID" value="TMS34451.1"/>
    <property type="molecule type" value="Genomic_DNA"/>
</dbReference>
<reference evidence="1 2" key="1">
    <citation type="journal article" date="2015" name="Genome Biol.">
        <title>Comparative genomics of Steinernema reveals deeply conserved gene regulatory networks.</title>
        <authorList>
            <person name="Dillman A.R."/>
            <person name="Macchietto M."/>
            <person name="Porter C.F."/>
            <person name="Rogers A."/>
            <person name="Williams B."/>
            <person name="Antoshechkin I."/>
            <person name="Lee M.M."/>
            <person name="Goodwin Z."/>
            <person name="Lu X."/>
            <person name="Lewis E.E."/>
            <person name="Goodrich-Blair H."/>
            <person name="Stock S.P."/>
            <person name="Adams B.J."/>
            <person name="Sternberg P.W."/>
            <person name="Mortazavi A."/>
        </authorList>
    </citation>
    <scope>NUCLEOTIDE SEQUENCE [LARGE SCALE GENOMIC DNA]</scope>
    <source>
        <strain evidence="1 2">ALL</strain>
    </source>
</reference>
<proteinExistence type="predicted"/>
<name>A0A4U8UNI3_STECR</name>